<dbReference type="InterPro" id="IPR013324">
    <property type="entry name" value="RNA_pol_sigma_r3/r4-like"/>
</dbReference>
<sequence>MDKFESIQLRNLDIDTAQWKRFRSFNIYPEDNLSFIYYLTIGYIQTLSISRQCFDSIMGSLLERIAFFSGISYDYPHSIKIWLGPLFETIDDRLCQNAFLTEDLLPRIVCNYFVKQGVCSLHKLTSFIRETEKIEEFSSDLLDRVRNLRHAAYSLKEIDFSKLKKDIFFPALDDLPVQLEKWLNRHFKSKRNVAILMIRNGWTINESLTLEEIAEQNNISRERVRQICARLNSTIEDKKFWNELKFLWTVITPYIDEHYILHAVTISQMLQDHFHWSQNIHAEGWFNLIRLNTVFNNYAIDRDNMFITSFQFHDCCVKCGWMINQFERIISSSQDVLFDSLVHLLRKNCQKSCQFGFQPIWNADLVRFLLLKDEYQKKYRVDNRTVYTIEGWKVFHGSLRASVEFILKLKGIPLHFNDIFSLLKTLRDDSFEMTPEQVHAAATRAANVLLWGRGTFLHKSSVPFPYHLIRKVEKWLKIELAKGAPFISIYGFFKEFSDECKRENITNETALYSCLKISADPDFVYPRIPYVYLKSKFEERIPILVHLENYLLEAGGTITRKEISSYATKTLHVKSSNLGLLIDSIPHMVKVDRGKLSHKDYVQVFPAALEPVISFIRTNLATRKSISVKKVFKDKIVSCKAAGVRNDTQLFYIIKEYYGNLFVLKHYPYIWKITDKDDAAYSIRAAIVDYIKNKQSMVPYQEIEQEFVQKKGCSPQIVHSISNHPSIRKYLPSCLIHEATLGLTDSIIDDVIVMARDHYFRCQEQHQFFARVEDLIENNELPDLNEGFYWTENLVADIITDKGDIRLLGNCKNAYVTIPNEYEINNMEDLVEKILIAEFQGAANYDVFSERMHDLGIVQKSLTSSMLGEGKKVVIENQEIILKKLLKHAHRT</sequence>
<protein>
    <submittedName>
        <fullName evidence="2">Sigma factor-like helix-turn-helix DNA-binding protein</fullName>
    </submittedName>
</protein>
<dbReference type="InterPro" id="IPR007630">
    <property type="entry name" value="RNA_pol_sigma70_r4"/>
</dbReference>
<dbReference type="Proteomes" id="UP001594351">
    <property type="component" value="Unassembled WGS sequence"/>
</dbReference>
<evidence type="ECO:0000313" key="3">
    <source>
        <dbReference type="Proteomes" id="UP001594351"/>
    </source>
</evidence>
<evidence type="ECO:0000313" key="2">
    <source>
        <dbReference type="EMBL" id="MFC1849116.1"/>
    </source>
</evidence>
<evidence type="ECO:0000259" key="1">
    <source>
        <dbReference type="Pfam" id="PF04545"/>
    </source>
</evidence>
<name>A0ABV6YSE8_UNCC1</name>
<gene>
    <name evidence="2" type="ORF">ACFL27_02805</name>
</gene>
<organism evidence="2 3">
    <name type="scientific">candidate division CSSED10-310 bacterium</name>
    <dbReference type="NCBI Taxonomy" id="2855610"/>
    <lineage>
        <taxon>Bacteria</taxon>
        <taxon>Bacteria division CSSED10-310</taxon>
    </lineage>
</organism>
<dbReference type="Pfam" id="PF04545">
    <property type="entry name" value="Sigma70_r4"/>
    <property type="match status" value="1"/>
</dbReference>
<proteinExistence type="predicted"/>
<dbReference type="EMBL" id="JBHPBY010000021">
    <property type="protein sequence ID" value="MFC1849116.1"/>
    <property type="molecule type" value="Genomic_DNA"/>
</dbReference>
<dbReference type="Gene3D" id="1.10.10.10">
    <property type="entry name" value="Winged helix-like DNA-binding domain superfamily/Winged helix DNA-binding domain"/>
    <property type="match status" value="1"/>
</dbReference>
<reference evidence="2 3" key="1">
    <citation type="submission" date="2024-09" db="EMBL/GenBank/DDBJ databases">
        <title>Laminarin stimulates single cell rates of sulfate reduction while oxygen inhibits transcriptomic activity in coastal marine sediment.</title>
        <authorList>
            <person name="Lindsay M."/>
            <person name="Orcutt B."/>
            <person name="Emerson D."/>
            <person name="Stepanauskas R."/>
            <person name="D'Angelo T."/>
        </authorList>
    </citation>
    <scope>NUCLEOTIDE SEQUENCE [LARGE SCALE GENOMIC DNA]</scope>
    <source>
        <strain evidence="2">SAG AM-311-K15</strain>
    </source>
</reference>
<feature type="domain" description="RNA polymerase sigma-70 region 4" evidence="1">
    <location>
        <begin position="205"/>
        <end position="227"/>
    </location>
</feature>
<accession>A0ABV6YSE8</accession>
<dbReference type="InterPro" id="IPR036388">
    <property type="entry name" value="WH-like_DNA-bd_sf"/>
</dbReference>
<dbReference type="SUPFAM" id="SSF88659">
    <property type="entry name" value="Sigma3 and sigma4 domains of RNA polymerase sigma factors"/>
    <property type="match status" value="1"/>
</dbReference>
<keyword evidence="3" id="KW-1185">Reference proteome</keyword>
<comment type="caution">
    <text evidence="2">The sequence shown here is derived from an EMBL/GenBank/DDBJ whole genome shotgun (WGS) entry which is preliminary data.</text>
</comment>